<dbReference type="RefSeq" id="XP_031018604.1">
    <property type="nucleotide sequence ID" value="XM_031157275.1"/>
</dbReference>
<sequence length="509" mass="58066">MNPNPNPNPAEEALSSLYEAFGLPESGSRYCLTEDGYGKPCSSTLPDTRRPRINLLMQLLSLHETANKDPIVSLSVERAITELASKLVCRRAPRGHAAMFRQDGKRDEDNQEDLILLLSSKFKEWQSNNANAGTSKSKRASNQNTHNPSQEASDQTDEYDVSSTSRQDKRQRPRLVRENHRDERELFQTPVRGRRLTSGGKRKGEESSKSPSRPSDSDDEFIISPESIASPDPDELFTPLSSASTPCSLASTVDFKSRRSSFRNRKRQDVSPTRGADLADVDSLERDMRRKFNLVDSVSGREGEPDAQSLDAKSDEGTTARSPVQPMKFALKRKEHIRKILEQMAKRARRTKDGRNPGWIYGFTDTSAPGHIKIGYSKYSAEWRIREWKRTCGHEELNIEFEAEMPCAVQRMEQLIHLTLHMEREDAWCPFKECTKEHKEWFEISREEAESVVKTWQRFSELIPYTESGYLDDTWSAIVARALRNGPYSSSSKEWLEKELLTIISEREG</sequence>
<gene>
    <name evidence="3" type="ORF">FIESC28_03126</name>
</gene>
<keyword evidence="4" id="KW-1185">Reference proteome</keyword>
<dbReference type="GeneID" id="41992571"/>
<organism evidence="3 4">
    <name type="scientific">Fusarium coffeatum</name>
    <dbReference type="NCBI Taxonomy" id="231269"/>
    <lineage>
        <taxon>Eukaryota</taxon>
        <taxon>Fungi</taxon>
        <taxon>Dikarya</taxon>
        <taxon>Ascomycota</taxon>
        <taxon>Pezizomycotina</taxon>
        <taxon>Sordariomycetes</taxon>
        <taxon>Hypocreomycetidae</taxon>
        <taxon>Hypocreales</taxon>
        <taxon>Nectriaceae</taxon>
        <taxon>Fusarium</taxon>
        <taxon>Fusarium incarnatum-equiseti species complex</taxon>
    </lineage>
</organism>
<dbReference type="PANTHER" id="PTHR28094">
    <property type="entry name" value="MEIOTICALLY UP-REGULATED GENE 113 PROTEIN"/>
    <property type="match status" value="1"/>
</dbReference>
<dbReference type="OrthoDB" id="3511049at2759"/>
<evidence type="ECO:0000256" key="1">
    <source>
        <dbReference type="SAM" id="MobiDB-lite"/>
    </source>
</evidence>
<dbReference type="Proteomes" id="UP000253153">
    <property type="component" value="Unassembled WGS sequence"/>
</dbReference>
<feature type="compositionally biased region" description="Polar residues" evidence="1">
    <location>
        <begin position="128"/>
        <end position="153"/>
    </location>
</feature>
<proteinExistence type="predicted"/>
<dbReference type="Pfam" id="PF10544">
    <property type="entry name" value="T5orf172"/>
    <property type="match status" value="1"/>
</dbReference>
<feature type="domain" description="Bacteriophage T5 Orf172 DNA-binding" evidence="2">
    <location>
        <begin position="366"/>
        <end position="456"/>
    </location>
</feature>
<evidence type="ECO:0000313" key="3">
    <source>
        <dbReference type="EMBL" id="RBR24013.1"/>
    </source>
</evidence>
<name>A0A366S3X6_9HYPO</name>
<dbReference type="InterPro" id="IPR053006">
    <property type="entry name" value="Meiosis_regulatory"/>
</dbReference>
<feature type="region of interest" description="Disordered" evidence="1">
    <location>
        <begin position="128"/>
        <end position="282"/>
    </location>
</feature>
<reference evidence="3 4" key="1">
    <citation type="submission" date="2018-06" db="EMBL/GenBank/DDBJ databases">
        <title>Fusarium incarnatum-equiseti species complex species 28.</title>
        <authorList>
            <person name="Gardiner D.M."/>
        </authorList>
    </citation>
    <scope>NUCLEOTIDE SEQUENCE [LARGE SCALE GENOMIC DNA]</scope>
    <source>
        <strain evidence="3 4">FIESC_28</strain>
    </source>
</reference>
<feature type="compositionally biased region" description="Basic and acidic residues" evidence="1">
    <location>
        <begin position="166"/>
        <end position="186"/>
    </location>
</feature>
<protein>
    <recommendedName>
        <fullName evidence="2">Bacteriophage T5 Orf172 DNA-binding domain-containing protein</fullName>
    </recommendedName>
</protein>
<evidence type="ECO:0000313" key="4">
    <source>
        <dbReference type="Proteomes" id="UP000253153"/>
    </source>
</evidence>
<feature type="region of interest" description="Disordered" evidence="1">
    <location>
        <begin position="295"/>
        <end position="325"/>
    </location>
</feature>
<accession>A0A366S3X6</accession>
<feature type="compositionally biased region" description="Polar residues" evidence="1">
    <location>
        <begin position="239"/>
        <end position="251"/>
    </location>
</feature>
<dbReference type="AlphaFoldDB" id="A0A366S3X6"/>
<dbReference type="EMBL" id="QKXC01000064">
    <property type="protein sequence ID" value="RBR24013.1"/>
    <property type="molecule type" value="Genomic_DNA"/>
</dbReference>
<dbReference type="PANTHER" id="PTHR28094:SF1">
    <property type="entry name" value="MEIOTICALLY UP-REGULATED GENE 113 PROTEIN"/>
    <property type="match status" value="1"/>
</dbReference>
<dbReference type="InterPro" id="IPR018306">
    <property type="entry name" value="Phage_T5_Orf172_DNA-bd"/>
</dbReference>
<dbReference type="SMART" id="SM00974">
    <property type="entry name" value="T5orf172"/>
    <property type="match status" value="1"/>
</dbReference>
<evidence type="ECO:0000259" key="2">
    <source>
        <dbReference type="SMART" id="SM00974"/>
    </source>
</evidence>
<comment type="caution">
    <text evidence="3">The sequence shown here is derived from an EMBL/GenBank/DDBJ whole genome shotgun (WGS) entry which is preliminary data.</text>
</comment>